<name>A0ABY2E5T3_9MICO</name>
<organism evidence="2 3">
    <name type="scientific">Occultella glacieicola</name>
    <dbReference type="NCBI Taxonomy" id="2518684"/>
    <lineage>
        <taxon>Bacteria</taxon>
        <taxon>Bacillati</taxon>
        <taxon>Actinomycetota</taxon>
        <taxon>Actinomycetes</taxon>
        <taxon>Micrococcales</taxon>
        <taxon>Ruaniaceae</taxon>
        <taxon>Occultella</taxon>
    </lineage>
</organism>
<evidence type="ECO:0000313" key="3">
    <source>
        <dbReference type="Proteomes" id="UP000504882"/>
    </source>
</evidence>
<evidence type="ECO:0000256" key="1">
    <source>
        <dbReference type="SAM" id="Phobius"/>
    </source>
</evidence>
<sequence>MQDVAGAGPIMTWVVVGLVLLALAGIAIGTAARRSGRAVRWHDEANTLADQGAEVVDAVRIWGQHVGAAGPEVWSDLEHRTDTLTRSAQALRDRATTVRPRELAEQAATTTGSLRRRMTAYAAAQADGSPSAARTELLAAADELDRALAALRTAV</sequence>
<evidence type="ECO:0000313" key="2">
    <source>
        <dbReference type="EMBL" id="TDE95939.1"/>
    </source>
</evidence>
<feature type="transmembrane region" description="Helical" evidence="1">
    <location>
        <begin position="12"/>
        <end position="32"/>
    </location>
</feature>
<keyword evidence="3" id="KW-1185">Reference proteome</keyword>
<protein>
    <submittedName>
        <fullName evidence="2">Uncharacterized protein</fullName>
    </submittedName>
</protein>
<keyword evidence="1" id="KW-0472">Membrane</keyword>
<comment type="caution">
    <text evidence="2">The sequence shown here is derived from an EMBL/GenBank/DDBJ whole genome shotgun (WGS) entry which is preliminary data.</text>
</comment>
<dbReference type="Proteomes" id="UP000504882">
    <property type="component" value="Unassembled WGS sequence"/>
</dbReference>
<reference evidence="2 3" key="1">
    <citation type="submission" date="2019-03" db="EMBL/GenBank/DDBJ databases">
        <title>Genomic features of bacteria from cold environments.</title>
        <authorList>
            <person name="Shen L."/>
        </authorList>
    </citation>
    <scope>NUCLEOTIDE SEQUENCE [LARGE SCALE GENOMIC DNA]</scope>
    <source>
        <strain evidence="3">T3246-1</strain>
    </source>
</reference>
<keyword evidence="1" id="KW-1133">Transmembrane helix</keyword>
<accession>A0ABY2E5T3</accession>
<dbReference type="EMBL" id="SMNA01000003">
    <property type="protein sequence ID" value="TDE95939.1"/>
    <property type="molecule type" value="Genomic_DNA"/>
</dbReference>
<gene>
    <name evidence="2" type="ORF">EXU48_06720</name>
</gene>
<proteinExistence type="predicted"/>
<dbReference type="RefSeq" id="WP_133106868.1">
    <property type="nucleotide sequence ID" value="NZ_SMNA01000003.1"/>
</dbReference>
<keyword evidence="1" id="KW-0812">Transmembrane</keyword>